<reference evidence="1 2" key="1">
    <citation type="submission" date="2023-02" db="EMBL/GenBank/DDBJ databases">
        <title>LHISI_Scaffold_Assembly.</title>
        <authorList>
            <person name="Stuart O.P."/>
            <person name="Cleave R."/>
            <person name="Magrath M.J.L."/>
            <person name="Mikheyev A.S."/>
        </authorList>
    </citation>
    <scope>NUCLEOTIDE SEQUENCE [LARGE SCALE GENOMIC DNA]</scope>
    <source>
        <strain evidence="1">Daus_M_001</strain>
        <tissue evidence="1">Leg muscle</tissue>
    </source>
</reference>
<accession>A0ABQ9HX92</accession>
<name>A0ABQ9HX92_9NEOP</name>
<dbReference type="Proteomes" id="UP001159363">
    <property type="component" value="Chromosome 3"/>
</dbReference>
<sequence>MNRPIISNYAEFKEKITEQFWNKKIKDNLNAQLHSEWFVPGKGRRLEFHLAEIYEKSRYLDPPLSDEEFMAMVLRQLPYHYQSHWTGRHAEDLSTFREALLAYDQIDRLQNIQISSEQDKQRFTTEHRRMLTTQSQTVDHPQDLETTHMFARGILVAGATREKAIGGRGDDRSVVQTVTRPARMAQRDERTISEGKWNRMNRGLTGTISTEVTMRNVVQQCNQPRKLMHTEQLNVHYAAGQWIFFIIKNDWTQGYPHLYLHKLGARGVKIKAMLATTRASTLSEQDVRDQLQNLVGQRLKLAAERQRRYYKTSKQKTLKTGTLVFVRGANISNMCNFICAKLMPLYSGPSVVSGRKNENYYELTDPATGELQFTPIKTVSCTSYDRSLSTT</sequence>
<evidence type="ECO:0000313" key="2">
    <source>
        <dbReference type="Proteomes" id="UP001159363"/>
    </source>
</evidence>
<proteinExistence type="predicted"/>
<comment type="caution">
    <text evidence="1">The sequence shown here is derived from an EMBL/GenBank/DDBJ whole genome shotgun (WGS) entry which is preliminary data.</text>
</comment>
<dbReference type="EMBL" id="JARBHB010000003">
    <property type="protein sequence ID" value="KAJ8888988.1"/>
    <property type="molecule type" value="Genomic_DNA"/>
</dbReference>
<gene>
    <name evidence="1" type="ORF">PR048_008482</name>
</gene>
<evidence type="ECO:0000313" key="1">
    <source>
        <dbReference type="EMBL" id="KAJ8888988.1"/>
    </source>
</evidence>
<organism evidence="1 2">
    <name type="scientific">Dryococelus australis</name>
    <dbReference type="NCBI Taxonomy" id="614101"/>
    <lineage>
        <taxon>Eukaryota</taxon>
        <taxon>Metazoa</taxon>
        <taxon>Ecdysozoa</taxon>
        <taxon>Arthropoda</taxon>
        <taxon>Hexapoda</taxon>
        <taxon>Insecta</taxon>
        <taxon>Pterygota</taxon>
        <taxon>Neoptera</taxon>
        <taxon>Polyneoptera</taxon>
        <taxon>Phasmatodea</taxon>
        <taxon>Verophasmatodea</taxon>
        <taxon>Anareolatae</taxon>
        <taxon>Phasmatidae</taxon>
        <taxon>Eurycanthinae</taxon>
        <taxon>Dryococelus</taxon>
    </lineage>
</organism>
<protein>
    <submittedName>
        <fullName evidence="1">Uncharacterized protein</fullName>
    </submittedName>
</protein>
<keyword evidence="2" id="KW-1185">Reference proteome</keyword>